<reference evidence="2 3" key="2">
    <citation type="submission" date="2014-03" db="EMBL/GenBank/DDBJ databases">
        <title>Draft Genome Sequences of Four Burkholderia Strains.</title>
        <authorList>
            <person name="Liu X.Y."/>
            <person name="Li C.X."/>
            <person name="Xu J.H."/>
        </authorList>
    </citation>
    <scope>NUCLEOTIDE SEQUENCE [LARGE SCALE GENOMIC DNA]</scope>
    <source>
        <strain evidence="2 3">R27</strain>
    </source>
</reference>
<reference evidence="1" key="4">
    <citation type="submission" date="2024-05" db="EMBL/GenBank/DDBJ databases">
        <authorList>
            <person name="Sun Q."/>
            <person name="Zhou Y."/>
        </authorList>
    </citation>
    <scope>NUCLEOTIDE SEQUENCE</scope>
    <source>
        <strain evidence="1">CGMCC 1.11013</strain>
    </source>
</reference>
<sequence length="195" mass="22552">MNKPWIRWEAEHDALLRRLWKSHQTIKSFVHQFPGRSCSSLSQRAIALRLGPRAPQVRKHISLTPTDDLIRVELRRGPMDVVELSAKTGMSNRCVTARINRMHERGEVHIHAWERFHVSGYPARIWALGSGRDAKRPAASTGAKKWRRRMAALKNDRPDEYERLMARRRHQSRMRAGTIVRRDPLVAALFGEVTA</sequence>
<evidence type="ECO:0000313" key="3">
    <source>
        <dbReference type="Proteomes" id="UP000027439"/>
    </source>
</evidence>
<dbReference type="EMBL" id="BMEG01000002">
    <property type="protein sequence ID" value="GGD63231.1"/>
    <property type="molecule type" value="Genomic_DNA"/>
</dbReference>
<accession>A0A069PBS2</accession>
<dbReference type="eggNOG" id="ENOG502ZY2A">
    <property type="taxonomic scope" value="Bacteria"/>
</dbReference>
<keyword evidence="4" id="KW-1185">Reference proteome</keyword>
<reference evidence="1" key="1">
    <citation type="journal article" date="2014" name="Int. J. Syst. Evol. Microbiol.">
        <title>Complete genome of a new Firmicutes species belonging to the dominant human colonic microbiota ('Ruminococcus bicirculans') reveals two chromosomes and a selective capacity to utilize plant glucans.</title>
        <authorList>
            <consortium name="NISC Comparative Sequencing Program"/>
            <person name="Wegmann U."/>
            <person name="Louis P."/>
            <person name="Goesmann A."/>
            <person name="Henrissat B."/>
            <person name="Duncan S.H."/>
            <person name="Flint H.J."/>
        </authorList>
    </citation>
    <scope>NUCLEOTIDE SEQUENCE</scope>
    <source>
        <strain evidence="1">CGMCC 1.11013</strain>
    </source>
</reference>
<organism evidence="2 3">
    <name type="scientific">Caballeronia grimmiae</name>
    <dbReference type="NCBI Taxonomy" id="1071679"/>
    <lineage>
        <taxon>Bacteria</taxon>
        <taxon>Pseudomonadati</taxon>
        <taxon>Pseudomonadota</taxon>
        <taxon>Betaproteobacteria</taxon>
        <taxon>Burkholderiales</taxon>
        <taxon>Burkholderiaceae</taxon>
        <taxon>Caballeronia</taxon>
    </lineage>
</organism>
<comment type="caution">
    <text evidence="2">The sequence shown here is derived from an EMBL/GenBank/DDBJ whole genome shotgun (WGS) entry which is preliminary data.</text>
</comment>
<dbReference type="AlphaFoldDB" id="A0A069PBS2"/>
<name>A0A069PBS2_9BURK</name>
<protein>
    <submittedName>
        <fullName evidence="2">Transcriptional regulator</fullName>
    </submittedName>
</protein>
<evidence type="ECO:0000313" key="4">
    <source>
        <dbReference type="Proteomes" id="UP000597138"/>
    </source>
</evidence>
<reference evidence="4" key="3">
    <citation type="journal article" date="2019" name="Int. J. Syst. Evol. Microbiol.">
        <title>The Global Catalogue of Microorganisms (GCM) 10K type strain sequencing project: providing services to taxonomists for standard genome sequencing and annotation.</title>
        <authorList>
            <consortium name="The Broad Institute Genomics Platform"/>
            <consortium name="The Broad Institute Genome Sequencing Center for Infectious Disease"/>
            <person name="Wu L."/>
            <person name="Ma J."/>
        </authorList>
    </citation>
    <scope>NUCLEOTIDE SEQUENCE [LARGE SCALE GENOMIC DNA]</scope>
    <source>
        <strain evidence="4">CGMCC 1.11013</strain>
    </source>
</reference>
<dbReference type="STRING" id="1071679.BG57_03930"/>
<dbReference type="Proteomes" id="UP000597138">
    <property type="component" value="Unassembled WGS sequence"/>
</dbReference>
<evidence type="ECO:0000313" key="2">
    <source>
        <dbReference type="EMBL" id="KDR34736.1"/>
    </source>
</evidence>
<dbReference type="InterPro" id="IPR036390">
    <property type="entry name" value="WH_DNA-bd_sf"/>
</dbReference>
<dbReference type="EMBL" id="JFHE01000011">
    <property type="protein sequence ID" value="KDR34736.1"/>
    <property type="molecule type" value="Genomic_DNA"/>
</dbReference>
<dbReference type="RefSeq" id="WP_035964471.1">
    <property type="nucleotide sequence ID" value="NZ_BMEG01000002.1"/>
</dbReference>
<evidence type="ECO:0000313" key="1">
    <source>
        <dbReference type="EMBL" id="GGD63231.1"/>
    </source>
</evidence>
<gene>
    <name evidence="2" type="ORF">BG57_03930</name>
    <name evidence="1" type="ORF">GCM10010985_16660</name>
</gene>
<dbReference type="Proteomes" id="UP000027439">
    <property type="component" value="Unassembled WGS sequence"/>
</dbReference>
<proteinExistence type="predicted"/>
<dbReference type="OrthoDB" id="9135695at2"/>
<dbReference type="SUPFAM" id="SSF46785">
    <property type="entry name" value="Winged helix' DNA-binding domain"/>
    <property type="match status" value="1"/>
</dbReference>